<feature type="domain" description="C2H2-type" evidence="2">
    <location>
        <begin position="299"/>
        <end position="329"/>
    </location>
</feature>
<evidence type="ECO:0000256" key="1">
    <source>
        <dbReference type="PROSITE-ProRule" id="PRU00042"/>
    </source>
</evidence>
<comment type="caution">
    <text evidence="3">The sequence shown here is derived from an EMBL/GenBank/DDBJ whole genome shotgun (WGS) entry which is preliminary data.</text>
</comment>
<dbReference type="SMART" id="SM00355">
    <property type="entry name" value="ZnF_C2H2"/>
    <property type="match status" value="2"/>
</dbReference>
<keyword evidence="1" id="KW-0863">Zinc-finger</keyword>
<dbReference type="Gene3D" id="3.30.160.60">
    <property type="entry name" value="Classic Zinc Finger"/>
    <property type="match status" value="1"/>
</dbReference>
<organism evidence="3">
    <name type="scientific">Psilocybe cubensis</name>
    <name type="common">Psychedelic mushroom</name>
    <name type="synonym">Stropharia cubensis</name>
    <dbReference type="NCBI Taxonomy" id="181762"/>
    <lineage>
        <taxon>Eukaryota</taxon>
        <taxon>Fungi</taxon>
        <taxon>Dikarya</taxon>
        <taxon>Basidiomycota</taxon>
        <taxon>Agaricomycotina</taxon>
        <taxon>Agaricomycetes</taxon>
        <taxon>Agaricomycetidae</taxon>
        <taxon>Agaricales</taxon>
        <taxon>Agaricineae</taxon>
        <taxon>Strophariaceae</taxon>
        <taxon>Psilocybe</taxon>
    </lineage>
</organism>
<dbReference type="InterPro" id="IPR013087">
    <property type="entry name" value="Znf_C2H2_type"/>
</dbReference>
<dbReference type="GO" id="GO:0008270">
    <property type="term" value="F:zinc ion binding"/>
    <property type="evidence" value="ECO:0007669"/>
    <property type="project" value="UniProtKB-KW"/>
</dbReference>
<protein>
    <recommendedName>
        <fullName evidence="2">C2H2-type domain-containing protein</fullName>
    </recommendedName>
</protein>
<sequence length="366" mass="40661">MNTTAFSQNWNGTVNPKLIQGDYHPYSLNNPWVSNGGNPLKTEQSLNANPFFRQYAEDAFLPNYTSPAPDYSYNFQDLFNTNYAQDSSSLLQPFQPNASLSQIPTQAINAHDQIDVAPFEFPPFTQFDPTMNLPPVQSIFDESFVGTLDATSTPPVPSLLDREHVPLAGLSEGTALPDAEPFQSGKRMSIAIKIEDCSSALPSTEASPPSSRTAPTSAAISFQCFTSADFTNSSHASALVPTRRRSKFIKEDPNCGYFVEYDALGKKFYQCKTCPNMGTYHRGDMCRHQMSSKHKAPSFCCTLCDKKFTRPDALKRHMSRENAHIPKPRRKYMGPVNAEVTEGRPLKWARIGGFTGSDLLESQAHF</sequence>
<reference evidence="3" key="1">
    <citation type="submission" date="2021-02" db="EMBL/GenBank/DDBJ databases">
        <title>Psilocybe cubensis genome.</title>
        <authorList>
            <person name="Mckernan K.J."/>
            <person name="Crawford S."/>
            <person name="Trippe A."/>
            <person name="Kane L.T."/>
            <person name="Mclaughlin S."/>
        </authorList>
    </citation>
    <scope>NUCLEOTIDE SEQUENCE [LARGE SCALE GENOMIC DNA]</scope>
    <source>
        <strain evidence="3">MGC-MH-2018</strain>
    </source>
</reference>
<dbReference type="InterPro" id="IPR036236">
    <property type="entry name" value="Znf_C2H2_sf"/>
</dbReference>
<proteinExistence type="predicted"/>
<dbReference type="SUPFAM" id="SSF57667">
    <property type="entry name" value="beta-beta-alpha zinc fingers"/>
    <property type="match status" value="1"/>
</dbReference>
<dbReference type="EMBL" id="JAFIQS010000018">
    <property type="protein sequence ID" value="KAG5162711.1"/>
    <property type="molecule type" value="Genomic_DNA"/>
</dbReference>
<gene>
    <name evidence="3" type="ORF">JR316_012599</name>
</gene>
<dbReference type="PROSITE" id="PS50157">
    <property type="entry name" value="ZINC_FINGER_C2H2_2"/>
    <property type="match status" value="1"/>
</dbReference>
<evidence type="ECO:0000313" key="3">
    <source>
        <dbReference type="EMBL" id="KAG5162711.1"/>
    </source>
</evidence>
<name>A0A8H8CEL2_PSICU</name>
<dbReference type="AlphaFoldDB" id="A0A8H8CEL2"/>
<dbReference type="OrthoDB" id="3061653at2759"/>
<accession>A0A8H8CEL2</accession>
<keyword evidence="1" id="KW-0479">Metal-binding</keyword>
<keyword evidence="1" id="KW-0862">Zinc</keyword>
<evidence type="ECO:0000259" key="2">
    <source>
        <dbReference type="PROSITE" id="PS50157"/>
    </source>
</evidence>